<dbReference type="AlphaFoldDB" id="A0A9P6MHE8"/>
<proteinExistence type="inferred from homology"/>
<feature type="domain" description="FAD-binding" evidence="7">
    <location>
        <begin position="28"/>
        <end position="107"/>
    </location>
</feature>
<dbReference type="InterPro" id="IPR050493">
    <property type="entry name" value="FAD-dep_Monooxygenase_BioMet"/>
</dbReference>
<keyword evidence="2" id="KW-0285">Flavoprotein</keyword>
<evidence type="ECO:0000256" key="3">
    <source>
        <dbReference type="ARBA" id="ARBA00022827"/>
    </source>
</evidence>
<organism evidence="8 9">
    <name type="scientific">Entomortierella chlamydospora</name>
    <dbReference type="NCBI Taxonomy" id="101097"/>
    <lineage>
        <taxon>Eukaryota</taxon>
        <taxon>Fungi</taxon>
        <taxon>Fungi incertae sedis</taxon>
        <taxon>Mucoromycota</taxon>
        <taxon>Mortierellomycotina</taxon>
        <taxon>Mortierellomycetes</taxon>
        <taxon>Mortierellales</taxon>
        <taxon>Mortierellaceae</taxon>
        <taxon>Entomortierella</taxon>
    </lineage>
</organism>
<evidence type="ECO:0000256" key="6">
    <source>
        <dbReference type="SAM" id="MobiDB-lite"/>
    </source>
</evidence>
<dbReference type="PRINTS" id="PR00420">
    <property type="entry name" value="RNGMNOXGNASE"/>
</dbReference>
<reference evidence="8" key="1">
    <citation type="journal article" date="2020" name="Fungal Divers.">
        <title>Resolving the Mortierellaceae phylogeny through synthesis of multi-gene phylogenetics and phylogenomics.</title>
        <authorList>
            <person name="Vandepol N."/>
            <person name="Liber J."/>
            <person name="Desiro A."/>
            <person name="Na H."/>
            <person name="Kennedy M."/>
            <person name="Barry K."/>
            <person name="Grigoriev I.V."/>
            <person name="Miller A.N."/>
            <person name="O'Donnell K."/>
            <person name="Stajich J.E."/>
            <person name="Bonito G."/>
        </authorList>
    </citation>
    <scope>NUCLEOTIDE SEQUENCE</scope>
    <source>
        <strain evidence="8">NRRL 2769</strain>
    </source>
</reference>
<protein>
    <recommendedName>
        <fullName evidence="7">FAD-binding domain-containing protein</fullName>
    </recommendedName>
</protein>
<dbReference type="InterPro" id="IPR002938">
    <property type="entry name" value="FAD-bd"/>
</dbReference>
<evidence type="ECO:0000256" key="5">
    <source>
        <dbReference type="ARBA" id="ARBA00023033"/>
    </source>
</evidence>
<dbReference type="Gene3D" id="3.50.50.60">
    <property type="entry name" value="FAD/NAD(P)-binding domain"/>
    <property type="match status" value="1"/>
</dbReference>
<dbReference type="InterPro" id="IPR036188">
    <property type="entry name" value="FAD/NAD-bd_sf"/>
</dbReference>
<name>A0A9P6MHE8_9FUNG</name>
<evidence type="ECO:0000256" key="1">
    <source>
        <dbReference type="ARBA" id="ARBA00007992"/>
    </source>
</evidence>
<evidence type="ECO:0000313" key="9">
    <source>
        <dbReference type="Proteomes" id="UP000703661"/>
    </source>
</evidence>
<dbReference type="EMBL" id="JAAAID010003080">
    <property type="protein sequence ID" value="KAG0001012.1"/>
    <property type="molecule type" value="Genomic_DNA"/>
</dbReference>
<dbReference type="GO" id="GO:0071949">
    <property type="term" value="F:FAD binding"/>
    <property type="evidence" value="ECO:0007669"/>
    <property type="project" value="InterPro"/>
</dbReference>
<dbReference type="GO" id="GO:0004497">
    <property type="term" value="F:monooxygenase activity"/>
    <property type="evidence" value="ECO:0007669"/>
    <property type="project" value="UniProtKB-KW"/>
</dbReference>
<feature type="compositionally biased region" description="Basic and acidic residues" evidence="6">
    <location>
        <begin position="132"/>
        <end position="144"/>
    </location>
</feature>
<dbReference type="PANTHER" id="PTHR13789:SF309">
    <property type="entry name" value="PUTATIVE (AFU_ORTHOLOGUE AFUA_6G14510)-RELATED"/>
    <property type="match status" value="1"/>
</dbReference>
<feature type="region of interest" description="Disordered" evidence="6">
    <location>
        <begin position="124"/>
        <end position="144"/>
    </location>
</feature>
<dbReference type="SUPFAM" id="SSF51905">
    <property type="entry name" value="FAD/NAD(P)-binding domain"/>
    <property type="match status" value="1"/>
</dbReference>
<evidence type="ECO:0000259" key="7">
    <source>
        <dbReference type="Pfam" id="PF01494"/>
    </source>
</evidence>
<evidence type="ECO:0000256" key="2">
    <source>
        <dbReference type="ARBA" id="ARBA00022630"/>
    </source>
</evidence>
<dbReference type="Proteomes" id="UP000703661">
    <property type="component" value="Unassembled WGS sequence"/>
</dbReference>
<accession>A0A9P6MHE8</accession>
<gene>
    <name evidence="8" type="ORF">BGZ80_006255</name>
</gene>
<comment type="similarity">
    <text evidence="1">Belongs to the paxM FAD-dependent monooxygenase family.</text>
</comment>
<dbReference type="PANTHER" id="PTHR13789">
    <property type="entry name" value="MONOOXYGENASE"/>
    <property type="match status" value="1"/>
</dbReference>
<sequence length="144" mass="16237">MLDQFQDFPCAFGGTMKEIFDATPKDLISKVFLEEKVFQTWYNGRSVLIGDACHKLLPGAGQGAVMAMKDAVVLANCIYNMRDLSDKNIKTAFASYYRQRYPEADNVTKTNSVYTKMMFGHDRGSGRVLPQEGREEAERNPHAI</sequence>
<keyword evidence="5" id="KW-0503">Monooxygenase</keyword>
<keyword evidence="9" id="KW-1185">Reference proteome</keyword>
<keyword evidence="3" id="KW-0274">FAD</keyword>
<comment type="caution">
    <text evidence="8">The sequence shown here is derived from an EMBL/GenBank/DDBJ whole genome shotgun (WGS) entry which is preliminary data.</text>
</comment>
<evidence type="ECO:0000256" key="4">
    <source>
        <dbReference type="ARBA" id="ARBA00023002"/>
    </source>
</evidence>
<keyword evidence="4" id="KW-0560">Oxidoreductase</keyword>
<dbReference type="Pfam" id="PF01494">
    <property type="entry name" value="FAD_binding_3"/>
    <property type="match status" value="1"/>
</dbReference>
<evidence type="ECO:0000313" key="8">
    <source>
        <dbReference type="EMBL" id="KAG0001012.1"/>
    </source>
</evidence>